<evidence type="ECO:0000259" key="5">
    <source>
        <dbReference type="PROSITE" id="PS50209"/>
    </source>
</evidence>
<feature type="domain" description="CARD" evidence="5">
    <location>
        <begin position="1"/>
        <end position="90"/>
    </location>
</feature>
<name>A0A8C4NMP6_EPTBU</name>
<evidence type="ECO:0000256" key="4">
    <source>
        <dbReference type="PROSITE-ProRule" id="PRU00221"/>
    </source>
</evidence>
<dbReference type="Pfam" id="PF00619">
    <property type="entry name" value="CARD"/>
    <property type="match status" value="1"/>
</dbReference>
<keyword evidence="1 4" id="KW-0853">WD repeat</keyword>
<dbReference type="InterPro" id="IPR036322">
    <property type="entry name" value="WD40_repeat_dom_sf"/>
</dbReference>
<dbReference type="FunFam" id="1.10.8.430:FF:000001">
    <property type="entry name" value="Apoptotic protease-activating factor 1"/>
    <property type="match status" value="1"/>
</dbReference>
<feature type="repeat" description="WD" evidence="4">
    <location>
        <begin position="605"/>
        <end position="646"/>
    </location>
</feature>
<dbReference type="PROSITE" id="PS50082">
    <property type="entry name" value="WD_REPEATS_2"/>
    <property type="match status" value="7"/>
</dbReference>
<dbReference type="Proteomes" id="UP000694388">
    <property type="component" value="Unplaced"/>
</dbReference>
<dbReference type="SMART" id="SM00320">
    <property type="entry name" value="WD40"/>
    <property type="match status" value="13"/>
</dbReference>
<evidence type="ECO:0000313" key="6">
    <source>
        <dbReference type="Ensembl" id="ENSEBUP00000005717.1"/>
    </source>
</evidence>
<dbReference type="SMART" id="SM00114">
    <property type="entry name" value="CARD"/>
    <property type="match status" value="1"/>
</dbReference>
<dbReference type="InterPro" id="IPR027417">
    <property type="entry name" value="P-loop_NTPase"/>
</dbReference>
<dbReference type="Gene3D" id="1.10.8.430">
    <property type="entry name" value="Helical domain of apoptotic protease-activating factors"/>
    <property type="match status" value="1"/>
</dbReference>
<feature type="repeat" description="WD" evidence="4">
    <location>
        <begin position="1121"/>
        <end position="1162"/>
    </location>
</feature>
<dbReference type="Pfam" id="PF00400">
    <property type="entry name" value="WD40"/>
    <property type="match status" value="8"/>
</dbReference>
<dbReference type="Pfam" id="PF00931">
    <property type="entry name" value="NB-ARC"/>
    <property type="match status" value="1"/>
</dbReference>
<dbReference type="GO" id="GO:0006915">
    <property type="term" value="P:apoptotic process"/>
    <property type="evidence" value="ECO:0007669"/>
    <property type="project" value="UniProtKB-KW"/>
</dbReference>
<dbReference type="PROSITE" id="PS00678">
    <property type="entry name" value="WD_REPEATS_1"/>
    <property type="match status" value="3"/>
</dbReference>
<evidence type="ECO:0000256" key="3">
    <source>
        <dbReference type="ARBA" id="ARBA00022737"/>
    </source>
</evidence>
<keyword evidence="7" id="KW-1185">Reference proteome</keyword>
<keyword evidence="3" id="KW-0677">Repeat</keyword>
<evidence type="ECO:0000256" key="2">
    <source>
        <dbReference type="ARBA" id="ARBA00022703"/>
    </source>
</evidence>
<dbReference type="InterPro" id="IPR015943">
    <property type="entry name" value="WD40/YVTN_repeat-like_dom_sf"/>
</dbReference>
<dbReference type="AlphaFoldDB" id="A0A8C4NMP6"/>
<dbReference type="Gene3D" id="1.10.10.10">
    <property type="entry name" value="Winged helix-like DNA-binding domain superfamily/Winged helix DNA-binding domain"/>
    <property type="match status" value="1"/>
</dbReference>
<dbReference type="GO" id="GO:0043531">
    <property type="term" value="F:ADP binding"/>
    <property type="evidence" value="ECO:0007669"/>
    <property type="project" value="InterPro"/>
</dbReference>
<sequence>MDEVVRSSVLQNKQSFLRDLNPLYIVDHLVSDGILNEKEEEDICSQKTRNEKVKRLLDVLLGKDNHAVIRFRRALEVEGSSHLAELLKSRSSASSSDDCEGSSIDAVLWEGGVPPRPVVFVPRHEAEKALRSQLRLLQKKPGWVVLHGMAGCGKSVLAAEAIRDGPLLQDCFPGGVCWLHVGDVHGPELLMKLQSLCLRLDKAGSSGLPPPQNTLEAKDKLRHLLLKMYPRSLLVLDDVWSTHVIEVFDVQGRIMLTTRDSRVADHAHGNIYKMEVENEMKEHQCLQILSGWLHHPMSDLPVEAQLIIKETKGSPLAVSLIGAQLKDFPNRWQYYLQQLQQRKFQRIKRRSSYGYEALDEAIAISVQRLSDENQKYYKYLAVFKKETDILSSVLSMLWDKDIEDVEDIMHVFVTKSMVQRSHVGKLIVYRLHDLQHAVLYDLHSNEMPALHDELLCKYRKRCADDFTQLPNDGYIYHYLCYHLVQAGQLENLRRLMFSLDWLNSKLRTVGVQHFVGELLQFKNVLCSSGESAADTWQDFIDFLSPNGHLLVAREMPHVWQLALSEPVSSEVYAQGLRKVQEQGKDCVFVEWLNKATAPKLFWKTFRVHTGPVYGACFSPNGELVASCGGDGYLKVWKAETGEEHLSVKVHLDLVLSCSFSADGKRIATCSADGTVKVWNAEDGGLTVEYEGHDEDVLHCKFSHDVHEPILASCSKGWDIKLWGLKCKQPKATLLGHEEAVRSSCFSPDDLNLASCSLDGTLKIWNITSGNEEESVDVSGFLKEVPAALKTDLKACAWSPDGNKIVVVALNYIIVLHAPTYAFEKLLNTSPESSILSVDFSCDSRLCAVGLSSSAVEIWDIENEELKLDGKGHLAWVHCVTFAPNGAHLLSASDDRIIRIWNLKSENVSVHGRLKKCIDVAFPSEDTMLIAAANEDDGLLVLSGETGDRICRATPEKHDVFCCCLNLEGVIMAAGYEDGDITVCDVHTGDVLRELHGHQKCVRKCYFLTQHPYLLSCSDDGSLRVWKWKTGDCLMAMKHSEEEVRGFCLVDEEVILSNSMDGSIKMWNLSAGTLIQTFQHHESSSSVLSCDVCLSRKLFASASADKTAMVWSLQQHEAPLTFRGHADCVRCCCFSPDGCLLVTGADDGTIKIWHIDDNRCSSLDMKGRHEGWINNLHFLSTKLLVSAGDSLKFWDISTGDLLQTFHTRGSDLVSLHVSLQRQMLITVDSLGLLYILRVMH</sequence>
<dbReference type="InterPro" id="IPR036388">
    <property type="entry name" value="WH-like_DNA-bd_sf"/>
</dbReference>
<dbReference type="Gene3D" id="3.40.50.300">
    <property type="entry name" value="P-loop containing nucleotide triphosphate hydrolases"/>
    <property type="match status" value="1"/>
</dbReference>
<dbReference type="Gene3D" id="1.10.533.10">
    <property type="entry name" value="Death Domain, Fas"/>
    <property type="match status" value="1"/>
</dbReference>
<dbReference type="PANTHER" id="PTHR22845:SF5">
    <property type="entry name" value="APOPTOTIC PROTEASE-ACTIVATING FACTOR 1"/>
    <property type="match status" value="1"/>
</dbReference>
<dbReference type="GO" id="GO:0005829">
    <property type="term" value="C:cytosol"/>
    <property type="evidence" value="ECO:0007669"/>
    <property type="project" value="UniProtKB-ARBA"/>
</dbReference>
<dbReference type="PROSITE" id="PS50294">
    <property type="entry name" value="WD_REPEATS_REGION"/>
    <property type="match status" value="6"/>
</dbReference>
<protein>
    <recommendedName>
        <fullName evidence="5">CARD domain-containing protein</fullName>
    </recommendedName>
</protein>
<dbReference type="InterPro" id="IPR011029">
    <property type="entry name" value="DEATH-like_dom_sf"/>
</dbReference>
<dbReference type="Gene3D" id="1.25.40.370">
    <property type="match status" value="1"/>
</dbReference>
<dbReference type="GO" id="GO:0042981">
    <property type="term" value="P:regulation of apoptotic process"/>
    <property type="evidence" value="ECO:0007669"/>
    <property type="project" value="InterPro"/>
</dbReference>
<dbReference type="InterPro" id="IPR002182">
    <property type="entry name" value="NB-ARC"/>
</dbReference>
<evidence type="ECO:0000256" key="1">
    <source>
        <dbReference type="ARBA" id="ARBA00022574"/>
    </source>
</evidence>
<dbReference type="PRINTS" id="PR00320">
    <property type="entry name" value="GPROTEINBRPT"/>
</dbReference>
<evidence type="ECO:0000313" key="7">
    <source>
        <dbReference type="Proteomes" id="UP000694388"/>
    </source>
</evidence>
<dbReference type="PROSITE" id="PS50209">
    <property type="entry name" value="CARD"/>
    <property type="match status" value="1"/>
</dbReference>
<dbReference type="Gene3D" id="2.130.10.10">
    <property type="entry name" value="YVTN repeat-like/Quinoprotein amine dehydrogenase"/>
    <property type="match status" value="2"/>
</dbReference>
<keyword evidence="2" id="KW-0053">Apoptosis</keyword>
<proteinExistence type="predicted"/>
<feature type="repeat" description="WD" evidence="4">
    <location>
        <begin position="647"/>
        <end position="688"/>
    </location>
</feature>
<dbReference type="InterPro" id="IPR020472">
    <property type="entry name" value="WD40_PAC1"/>
</dbReference>
<dbReference type="Ensembl" id="ENSEBUT00000006160.1">
    <property type="protein sequence ID" value="ENSEBUP00000005717.1"/>
    <property type="gene ID" value="ENSEBUG00000003858.1"/>
</dbReference>
<reference evidence="6" key="1">
    <citation type="submission" date="2025-08" db="UniProtKB">
        <authorList>
            <consortium name="Ensembl"/>
        </authorList>
    </citation>
    <scope>IDENTIFICATION</scope>
</reference>
<dbReference type="Pfam" id="PF17908">
    <property type="entry name" value="APAF1_C"/>
    <property type="match status" value="1"/>
</dbReference>
<feature type="repeat" description="WD" evidence="4">
    <location>
        <begin position="1050"/>
        <end position="1076"/>
    </location>
</feature>
<dbReference type="SUPFAM" id="SSF52540">
    <property type="entry name" value="P-loop containing nucleoside triphosphate hydrolases"/>
    <property type="match status" value="1"/>
</dbReference>
<dbReference type="GeneTree" id="ENSGT00940000157710"/>
<dbReference type="CDD" id="cd00200">
    <property type="entry name" value="WD40"/>
    <property type="match status" value="2"/>
</dbReference>
<feature type="repeat" description="WD" evidence="4">
    <location>
        <begin position="869"/>
        <end position="910"/>
    </location>
</feature>
<dbReference type="InterPro" id="IPR001680">
    <property type="entry name" value="WD40_rpt"/>
</dbReference>
<dbReference type="Pfam" id="PF21296">
    <property type="entry name" value="WHD_APAF1"/>
    <property type="match status" value="1"/>
</dbReference>
<dbReference type="InterPro" id="IPR019775">
    <property type="entry name" value="WD40_repeat_CS"/>
</dbReference>
<dbReference type="InterPro" id="IPR041452">
    <property type="entry name" value="APAF1_C"/>
</dbReference>
<dbReference type="InterPro" id="IPR042197">
    <property type="entry name" value="Apaf_helical"/>
</dbReference>
<dbReference type="SUPFAM" id="SSF47986">
    <property type="entry name" value="DEATH domain"/>
    <property type="match status" value="1"/>
</dbReference>
<dbReference type="PANTHER" id="PTHR22845">
    <property type="entry name" value="APOPTOTIC PROTEASE-ACTIVATING FACTOR 1"/>
    <property type="match status" value="1"/>
</dbReference>
<dbReference type="OMA" id="GEIRXWW"/>
<reference evidence="6" key="2">
    <citation type="submission" date="2025-09" db="UniProtKB">
        <authorList>
            <consortium name="Ensembl"/>
        </authorList>
    </citation>
    <scope>IDENTIFICATION</scope>
</reference>
<feature type="repeat" description="WD" evidence="4">
    <location>
        <begin position="994"/>
        <end position="1035"/>
    </location>
</feature>
<dbReference type="InterPro" id="IPR048975">
    <property type="entry name" value="WHD_APAF1"/>
</dbReference>
<accession>A0A8C4NMP6</accession>
<feature type="repeat" description="WD" evidence="4">
    <location>
        <begin position="733"/>
        <end position="774"/>
    </location>
</feature>
<dbReference type="InterPro" id="IPR001315">
    <property type="entry name" value="CARD"/>
</dbReference>
<dbReference type="SUPFAM" id="SSF50978">
    <property type="entry name" value="WD40 repeat-like"/>
    <property type="match status" value="2"/>
</dbReference>
<organism evidence="6 7">
    <name type="scientific">Eptatretus burgeri</name>
    <name type="common">Inshore hagfish</name>
    <dbReference type="NCBI Taxonomy" id="7764"/>
    <lineage>
        <taxon>Eukaryota</taxon>
        <taxon>Metazoa</taxon>
        <taxon>Chordata</taxon>
        <taxon>Craniata</taxon>
        <taxon>Vertebrata</taxon>
        <taxon>Cyclostomata</taxon>
        <taxon>Myxini</taxon>
        <taxon>Myxiniformes</taxon>
        <taxon>Myxinidae</taxon>
        <taxon>Eptatretinae</taxon>
        <taxon>Eptatretus</taxon>
    </lineage>
</organism>
<dbReference type="CDD" id="cd01671">
    <property type="entry name" value="CARD"/>
    <property type="match status" value="1"/>
</dbReference>
<dbReference type="PRINTS" id="PR00364">
    <property type="entry name" value="DISEASERSIST"/>
</dbReference>